<name>A0A3Q3M926_9TELE</name>
<reference evidence="3" key="1">
    <citation type="submission" date="2025-08" db="UniProtKB">
        <authorList>
            <consortium name="Ensembl"/>
        </authorList>
    </citation>
    <scope>IDENTIFICATION</scope>
</reference>
<dbReference type="Pfam" id="PF00339">
    <property type="entry name" value="Arrestin_N"/>
    <property type="match status" value="1"/>
</dbReference>
<accession>A0A3Q3M926</accession>
<dbReference type="PANTHER" id="PTHR11188">
    <property type="entry name" value="ARRESTIN DOMAIN CONTAINING PROTEIN"/>
    <property type="match status" value="1"/>
</dbReference>
<dbReference type="InParanoid" id="A0A3Q3M926"/>
<evidence type="ECO:0000256" key="1">
    <source>
        <dbReference type="ARBA" id="ARBA00005298"/>
    </source>
</evidence>
<comment type="similarity">
    <text evidence="1">Belongs to the arrestin family.</text>
</comment>
<dbReference type="GeneTree" id="ENSGT00940000165930"/>
<feature type="domain" description="Arrestin C-terminal-like" evidence="2">
    <location>
        <begin position="176"/>
        <end position="305"/>
    </location>
</feature>
<dbReference type="OrthoDB" id="2333384at2759"/>
<dbReference type="STRING" id="205130.ENSMAMP00000017549"/>
<evidence type="ECO:0000259" key="2">
    <source>
        <dbReference type="SMART" id="SM01017"/>
    </source>
</evidence>
<dbReference type="GO" id="GO:0015031">
    <property type="term" value="P:protein transport"/>
    <property type="evidence" value="ECO:0007669"/>
    <property type="project" value="TreeGrafter"/>
</dbReference>
<dbReference type="InterPro" id="IPR011022">
    <property type="entry name" value="Arrestin_C-like"/>
</dbReference>
<dbReference type="GO" id="GO:0007399">
    <property type="term" value="P:nervous system development"/>
    <property type="evidence" value="ECO:0007669"/>
    <property type="project" value="UniProtKB-ARBA"/>
</dbReference>
<evidence type="ECO:0000313" key="4">
    <source>
        <dbReference type="Proteomes" id="UP000261640"/>
    </source>
</evidence>
<dbReference type="RefSeq" id="XP_026177949.1">
    <property type="nucleotide sequence ID" value="XM_026322164.2"/>
</dbReference>
<dbReference type="SUPFAM" id="SSF81296">
    <property type="entry name" value="E set domains"/>
    <property type="match status" value="2"/>
</dbReference>
<dbReference type="Pfam" id="PF02752">
    <property type="entry name" value="Arrestin_C"/>
    <property type="match status" value="1"/>
</dbReference>
<dbReference type="PANTHER" id="PTHR11188:SF135">
    <property type="entry name" value="ARRESTIN DOMAIN CONTAINING 3-LIKE-RELATED"/>
    <property type="match status" value="1"/>
</dbReference>
<dbReference type="InterPro" id="IPR011021">
    <property type="entry name" value="Arrestin-like_N"/>
</dbReference>
<dbReference type="GO" id="GO:0005886">
    <property type="term" value="C:plasma membrane"/>
    <property type="evidence" value="ECO:0007669"/>
    <property type="project" value="TreeGrafter"/>
</dbReference>
<dbReference type="GO" id="GO:0005737">
    <property type="term" value="C:cytoplasm"/>
    <property type="evidence" value="ECO:0007669"/>
    <property type="project" value="TreeGrafter"/>
</dbReference>
<dbReference type="Proteomes" id="UP000261640">
    <property type="component" value="Unplaced"/>
</dbReference>
<proteinExistence type="inferred from homology"/>
<organism evidence="3 4">
    <name type="scientific">Mastacembelus armatus</name>
    <name type="common">zig-zag eel</name>
    <dbReference type="NCBI Taxonomy" id="205130"/>
    <lineage>
        <taxon>Eukaryota</taxon>
        <taxon>Metazoa</taxon>
        <taxon>Chordata</taxon>
        <taxon>Craniata</taxon>
        <taxon>Vertebrata</taxon>
        <taxon>Euteleostomi</taxon>
        <taxon>Actinopterygii</taxon>
        <taxon>Neopterygii</taxon>
        <taxon>Teleostei</taxon>
        <taxon>Neoteleostei</taxon>
        <taxon>Acanthomorphata</taxon>
        <taxon>Anabantaria</taxon>
        <taxon>Synbranchiformes</taxon>
        <taxon>Mastacembelidae</taxon>
        <taxon>Mastacembelus</taxon>
    </lineage>
</organism>
<reference evidence="3" key="2">
    <citation type="submission" date="2025-09" db="UniProtKB">
        <authorList>
            <consortium name="Ensembl"/>
        </authorList>
    </citation>
    <scope>IDENTIFICATION</scope>
</reference>
<dbReference type="SMART" id="SM01017">
    <property type="entry name" value="Arrestin_C"/>
    <property type="match status" value="1"/>
</dbReference>
<dbReference type="InterPro" id="IPR014752">
    <property type="entry name" value="Arrestin-like_C"/>
</dbReference>
<sequence length="321" mass="36196">MTIKRLSVEYNKVNQRGAFSPGDVLSGRVTVVTSKETKVQCFLVKAKGKAKVTWYTQEGETTVVHSDKKKYFYFEHIILQDKNKGDGSEIIRPGRNVYPFTFVIPSLDMPSSYEGKWGKITYSLRARLTQSLWLVHKTKTEFPFLTKSEFPFASKSEMIIIGLKEQQCATRISFYGPGKVTMNVTSEKMGVKQGEAMGVSVEVSNDSACTVTPKFYLCEKQTFVAQSQRIVHTNEILFGAGDSVPAQTSQTVTKVLSIPPQLPPTFFNCSLMKLEYRLKVTLCVTLARDSEIKLPLVILLGSPKPHQQKARRSLWFRKLRG</sequence>
<dbReference type="AlphaFoldDB" id="A0A3Q3M926"/>
<evidence type="ECO:0000313" key="3">
    <source>
        <dbReference type="Ensembl" id="ENSMAMP00000017549.2"/>
    </source>
</evidence>
<dbReference type="Gene3D" id="2.60.40.640">
    <property type="match status" value="2"/>
</dbReference>
<keyword evidence="4" id="KW-1185">Reference proteome</keyword>
<protein>
    <submittedName>
        <fullName evidence="3">Arrestin domain-containing protein 3-like</fullName>
    </submittedName>
</protein>
<dbReference type="Ensembl" id="ENSMAMT00000018017.2">
    <property type="protein sequence ID" value="ENSMAMP00000017549.2"/>
    <property type="gene ID" value="ENSMAMG00000011866.2"/>
</dbReference>
<dbReference type="GeneID" id="113139150"/>
<dbReference type="InterPro" id="IPR050357">
    <property type="entry name" value="Arrestin_domain-protein"/>
</dbReference>
<dbReference type="InterPro" id="IPR014756">
    <property type="entry name" value="Ig_E-set"/>
</dbReference>